<name>A0A218XAM4_PUNGR</name>
<feature type="signal peptide" evidence="1">
    <location>
        <begin position="1"/>
        <end position="21"/>
    </location>
</feature>
<proteinExistence type="predicted"/>
<evidence type="ECO:0000256" key="1">
    <source>
        <dbReference type="SAM" id="SignalP"/>
    </source>
</evidence>
<keyword evidence="1" id="KW-0732">Signal</keyword>
<feature type="chain" id="PRO_5012262185" evidence="1">
    <location>
        <begin position="22"/>
        <end position="97"/>
    </location>
</feature>
<dbReference type="Proteomes" id="UP000197138">
    <property type="component" value="Unassembled WGS sequence"/>
</dbReference>
<dbReference type="AlphaFoldDB" id="A0A218XAM4"/>
<sequence length="97" mass="9831">MSSVILVFMLAANCITIPSSAAKRTGSTTLDDAYAGEGKCVGRAPKYAVDVGDDITRVSSGRDCAGIGGASCSEITGCCSSAILPRARVGYRCDASC</sequence>
<protein>
    <submittedName>
        <fullName evidence="2">Uncharacterized protein</fullName>
    </submittedName>
</protein>
<evidence type="ECO:0000313" key="3">
    <source>
        <dbReference type="Proteomes" id="UP000197138"/>
    </source>
</evidence>
<accession>A0A218XAM4</accession>
<dbReference type="EMBL" id="MTKT01002122">
    <property type="protein sequence ID" value="OWM81984.1"/>
    <property type="molecule type" value="Genomic_DNA"/>
</dbReference>
<reference evidence="3" key="1">
    <citation type="journal article" date="2017" name="Plant J.">
        <title>The pomegranate (Punica granatum L.) genome and the genomics of punicalagin biosynthesis.</title>
        <authorList>
            <person name="Qin G."/>
            <person name="Xu C."/>
            <person name="Ming R."/>
            <person name="Tang H."/>
            <person name="Guyot R."/>
            <person name="Kramer E.M."/>
            <person name="Hu Y."/>
            <person name="Yi X."/>
            <person name="Qi Y."/>
            <person name="Xu X."/>
            <person name="Gao Z."/>
            <person name="Pan H."/>
            <person name="Jian J."/>
            <person name="Tian Y."/>
            <person name="Yue Z."/>
            <person name="Xu Y."/>
        </authorList>
    </citation>
    <scope>NUCLEOTIDE SEQUENCE [LARGE SCALE GENOMIC DNA]</scope>
    <source>
        <strain evidence="3">cv. Dabenzi</strain>
    </source>
</reference>
<evidence type="ECO:0000313" key="2">
    <source>
        <dbReference type="EMBL" id="OWM81984.1"/>
    </source>
</evidence>
<comment type="caution">
    <text evidence="2">The sequence shown here is derived from an EMBL/GenBank/DDBJ whole genome shotgun (WGS) entry which is preliminary data.</text>
</comment>
<gene>
    <name evidence="2" type="ORF">CDL15_Pgr027182</name>
</gene>
<organism evidence="2 3">
    <name type="scientific">Punica granatum</name>
    <name type="common">Pomegranate</name>
    <dbReference type="NCBI Taxonomy" id="22663"/>
    <lineage>
        <taxon>Eukaryota</taxon>
        <taxon>Viridiplantae</taxon>
        <taxon>Streptophyta</taxon>
        <taxon>Embryophyta</taxon>
        <taxon>Tracheophyta</taxon>
        <taxon>Spermatophyta</taxon>
        <taxon>Magnoliopsida</taxon>
        <taxon>eudicotyledons</taxon>
        <taxon>Gunneridae</taxon>
        <taxon>Pentapetalae</taxon>
        <taxon>rosids</taxon>
        <taxon>malvids</taxon>
        <taxon>Myrtales</taxon>
        <taxon>Lythraceae</taxon>
        <taxon>Punica</taxon>
    </lineage>
</organism>